<dbReference type="InterPro" id="IPR018050">
    <property type="entry name" value="Pmannose_isomerase-type1_CS"/>
</dbReference>
<dbReference type="GO" id="GO:0009298">
    <property type="term" value="P:GDP-mannose biosynthetic process"/>
    <property type="evidence" value="ECO:0007669"/>
    <property type="project" value="UniProtKB-UniPathway"/>
</dbReference>
<sequence>MELSFSIQTYEWGKIGLDSKVAQLVEAAGGTVDKDKNYAELWLGTHPSGPSSILSQCSRSENLESWIKNNPHCLGTDVISQFGEKLPFLLKVLSVDKALSIQMHPSKEQAVKLHREFPDIYKDENHKPELAIALSKFEALCGFKPLERIKKNIEETKELQAVIGESLVKSMVSCMNIEVFKEIFHAIMSAPQAQVEKQLCLLNETIHRTDCIECMACSDNVIRAGLTPKFKDIATL</sequence>
<dbReference type="GO" id="GO:0005829">
    <property type="term" value="C:cytosol"/>
    <property type="evidence" value="ECO:0007669"/>
    <property type="project" value="TreeGrafter"/>
</dbReference>
<dbReference type="UniPathway" id="UPA00126">
    <property type="reaction ID" value="UER00423"/>
</dbReference>
<keyword evidence="6" id="KW-0479">Metal-binding</keyword>
<evidence type="ECO:0000256" key="7">
    <source>
        <dbReference type="ARBA" id="ARBA00022833"/>
    </source>
</evidence>
<organism evidence="10 11">
    <name type="scientific">Diaphorina citri</name>
    <name type="common">Asian citrus psyllid</name>
    <dbReference type="NCBI Taxonomy" id="121845"/>
    <lineage>
        <taxon>Eukaryota</taxon>
        <taxon>Metazoa</taxon>
        <taxon>Ecdysozoa</taxon>
        <taxon>Arthropoda</taxon>
        <taxon>Hexapoda</taxon>
        <taxon>Insecta</taxon>
        <taxon>Pterygota</taxon>
        <taxon>Neoptera</taxon>
        <taxon>Paraneoptera</taxon>
        <taxon>Hemiptera</taxon>
        <taxon>Sternorrhyncha</taxon>
        <taxon>Psylloidea</taxon>
        <taxon>Psyllidae</taxon>
        <taxon>Diaphorininae</taxon>
        <taxon>Diaphorina</taxon>
    </lineage>
</organism>
<feature type="domain" description="Phosphomannose isomerase type I catalytic" evidence="9">
    <location>
        <begin position="2"/>
        <end position="146"/>
    </location>
</feature>
<dbReference type="AlphaFoldDB" id="A0A1S3D228"/>
<dbReference type="InterPro" id="IPR011051">
    <property type="entry name" value="RmlC_Cupin_sf"/>
</dbReference>
<dbReference type="PROSITE" id="PS00965">
    <property type="entry name" value="PMI_I_1"/>
    <property type="match status" value="1"/>
</dbReference>
<dbReference type="GeneID" id="103509837"/>
<proteinExistence type="inferred from homology"/>
<evidence type="ECO:0000256" key="4">
    <source>
        <dbReference type="ARBA" id="ARBA00010772"/>
    </source>
</evidence>
<keyword evidence="8 11" id="KW-0413">Isomerase</keyword>
<evidence type="ECO:0000313" key="10">
    <source>
        <dbReference type="Proteomes" id="UP000079169"/>
    </source>
</evidence>
<evidence type="ECO:0000256" key="5">
    <source>
        <dbReference type="ARBA" id="ARBA00011956"/>
    </source>
</evidence>
<dbReference type="Gene3D" id="2.60.120.10">
    <property type="entry name" value="Jelly Rolls"/>
    <property type="match status" value="1"/>
</dbReference>
<dbReference type="InterPro" id="IPR016305">
    <property type="entry name" value="Mannose-6-P_Isomerase"/>
</dbReference>
<dbReference type="InterPro" id="IPR046457">
    <property type="entry name" value="PMI_typeI_cat"/>
</dbReference>
<dbReference type="GO" id="GO:0004476">
    <property type="term" value="F:mannose-6-phosphate isomerase activity"/>
    <property type="evidence" value="ECO:0007669"/>
    <property type="project" value="UniProtKB-EC"/>
</dbReference>
<dbReference type="NCBIfam" id="TIGR00218">
    <property type="entry name" value="manA"/>
    <property type="match status" value="1"/>
</dbReference>
<comment type="similarity">
    <text evidence="4">Belongs to the mannose-6-phosphate isomerase type 1 family.</text>
</comment>
<dbReference type="GO" id="GO:0005975">
    <property type="term" value="P:carbohydrate metabolic process"/>
    <property type="evidence" value="ECO:0007669"/>
    <property type="project" value="InterPro"/>
</dbReference>
<evidence type="ECO:0000256" key="8">
    <source>
        <dbReference type="ARBA" id="ARBA00023235"/>
    </source>
</evidence>
<reference evidence="11" key="1">
    <citation type="submission" date="2025-08" db="UniProtKB">
        <authorList>
            <consortium name="RefSeq"/>
        </authorList>
    </citation>
    <scope>IDENTIFICATION</scope>
</reference>
<evidence type="ECO:0000256" key="2">
    <source>
        <dbReference type="ARBA" id="ARBA00001947"/>
    </source>
</evidence>
<comment type="cofactor">
    <cofactor evidence="2">
        <name>Zn(2+)</name>
        <dbReference type="ChEBI" id="CHEBI:29105"/>
    </cofactor>
</comment>
<keyword evidence="7" id="KW-0862">Zinc</keyword>
<dbReference type="PRINTS" id="PR00714">
    <property type="entry name" value="MAN6PISMRASE"/>
</dbReference>
<evidence type="ECO:0000313" key="11">
    <source>
        <dbReference type="RefSeq" id="XP_008472692.1"/>
    </source>
</evidence>
<dbReference type="Pfam" id="PF20511">
    <property type="entry name" value="PMI_typeI_cat"/>
    <property type="match status" value="1"/>
</dbReference>
<dbReference type="EC" id="5.3.1.8" evidence="5"/>
<dbReference type="CTD" id="4351"/>
<dbReference type="KEGG" id="dci:103509837"/>
<keyword evidence="10" id="KW-1185">Reference proteome</keyword>
<evidence type="ECO:0000256" key="3">
    <source>
        <dbReference type="ARBA" id="ARBA00004666"/>
    </source>
</evidence>
<dbReference type="PANTHER" id="PTHR10309:SF0">
    <property type="entry name" value="MANNOSE-6-PHOSPHATE ISOMERASE"/>
    <property type="match status" value="1"/>
</dbReference>
<dbReference type="CDD" id="cd07011">
    <property type="entry name" value="cupin_PMI_type_I_N"/>
    <property type="match status" value="1"/>
</dbReference>
<comment type="pathway">
    <text evidence="3">Nucleotide-sugar biosynthesis; GDP-alpha-D-mannose biosynthesis; alpha-D-mannose 1-phosphate from D-fructose 6-phosphate: step 1/2.</text>
</comment>
<gene>
    <name evidence="11" type="primary">LOC103509837</name>
</gene>
<accession>A0A1S3D228</accession>
<evidence type="ECO:0000259" key="9">
    <source>
        <dbReference type="Pfam" id="PF20511"/>
    </source>
</evidence>
<dbReference type="GO" id="GO:0008270">
    <property type="term" value="F:zinc ion binding"/>
    <property type="evidence" value="ECO:0007669"/>
    <property type="project" value="InterPro"/>
</dbReference>
<dbReference type="Proteomes" id="UP000079169">
    <property type="component" value="Unplaced"/>
</dbReference>
<evidence type="ECO:0000256" key="6">
    <source>
        <dbReference type="ARBA" id="ARBA00022723"/>
    </source>
</evidence>
<dbReference type="PANTHER" id="PTHR10309">
    <property type="entry name" value="MANNOSE-6-PHOSPHATE ISOMERASE"/>
    <property type="match status" value="1"/>
</dbReference>
<dbReference type="PaxDb" id="121845-A0A1S3D228"/>
<comment type="catalytic activity">
    <reaction evidence="1">
        <text>D-mannose 6-phosphate = D-fructose 6-phosphate</text>
        <dbReference type="Rhea" id="RHEA:12356"/>
        <dbReference type="ChEBI" id="CHEBI:58735"/>
        <dbReference type="ChEBI" id="CHEBI:61527"/>
        <dbReference type="EC" id="5.3.1.8"/>
    </reaction>
</comment>
<protein>
    <recommendedName>
        <fullName evidence="5">mannose-6-phosphate isomerase</fullName>
        <ecNumber evidence="5">5.3.1.8</ecNumber>
    </recommendedName>
</protein>
<dbReference type="RefSeq" id="XP_008472692.1">
    <property type="nucleotide sequence ID" value="XM_008474470.3"/>
</dbReference>
<dbReference type="SUPFAM" id="SSF51182">
    <property type="entry name" value="RmlC-like cupins"/>
    <property type="match status" value="1"/>
</dbReference>
<dbReference type="STRING" id="121845.A0A1S3D228"/>
<name>A0A1S3D228_DIACI</name>
<evidence type="ECO:0000256" key="1">
    <source>
        <dbReference type="ARBA" id="ARBA00000757"/>
    </source>
</evidence>
<dbReference type="InterPro" id="IPR001250">
    <property type="entry name" value="Man6P_Isoase-1"/>
</dbReference>
<dbReference type="InterPro" id="IPR014710">
    <property type="entry name" value="RmlC-like_jellyroll"/>
</dbReference>